<dbReference type="EMBL" id="AACS02000004">
    <property type="protein sequence ID" value="EFI27839.1"/>
    <property type="molecule type" value="Genomic_DNA"/>
</dbReference>
<dbReference type="VEuPathDB" id="FungiDB:CC1G_14329"/>
<dbReference type="AlphaFoldDB" id="D6RM64"/>
<dbReference type="KEGG" id="cci:CC1G_14329"/>
<evidence type="ECO:0000313" key="2">
    <source>
        <dbReference type="Proteomes" id="UP000001861"/>
    </source>
</evidence>
<evidence type="ECO:0000313" key="1">
    <source>
        <dbReference type="EMBL" id="EFI27839.1"/>
    </source>
</evidence>
<sequence length="63" mass="6805">MTHLSSCLYPILASSASSLSTVRTSTVGFLSFAMGSNTMYNQSNSLPEGCFLQFIQECVTSKE</sequence>
<name>D6RM64_COPC7</name>
<gene>
    <name evidence="1" type="ORF">CC1G_14329</name>
</gene>
<dbReference type="InParanoid" id="D6RM64"/>
<protein>
    <submittedName>
        <fullName evidence="1">Uncharacterized protein</fullName>
    </submittedName>
</protein>
<comment type="caution">
    <text evidence="1">The sequence shown here is derived from an EMBL/GenBank/DDBJ whole genome shotgun (WGS) entry which is preliminary data.</text>
</comment>
<proteinExistence type="predicted"/>
<keyword evidence="2" id="KW-1185">Reference proteome</keyword>
<dbReference type="GeneID" id="9380282"/>
<dbReference type="RefSeq" id="XP_002911333.1">
    <property type="nucleotide sequence ID" value="XM_002911287.1"/>
</dbReference>
<dbReference type="Proteomes" id="UP000001861">
    <property type="component" value="Unassembled WGS sequence"/>
</dbReference>
<reference evidence="1 2" key="1">
    <citation type="journal article" date="2010" name="Proc. Natl. Acad. Sci. U.S.A.">
        <title>Insights into evolution of multicellular fungi from the assembled chromosomes of the mushroom Coprinopsis cinerea (Coprinus cinereus).</title>
        <authorList>
            <person name="Stajich J.E."/>
            <person name="Wilke S.K."/>
            <person name="Ahren D."/>
            <person name="Au C.H."/>
            <person name="Birren B.W."/>
            <person name="Borodovsky M."/>
            <person name="Burns C."/>
            <person name="Canback B."/>
            <person name="Casselton L.A."/>
            <person name="Cheng C.K."/>
            <person name="Deng J."/>
            <person name="Dietrich F.S."/>
            <person name="Fargo D.C."/>
            <person name="Farman M.L."/>
            <person name="Gathman A.C."/>
            <person name="Goldberg J."/>
            <person name="Guigo R."/>
            <person name="Hoegger P.J."/>
            <person name="Hooker J.B."/>
            <person name="Huggins A."/>
            <person name="James T.Y."/>
            <person name="Kamada T."/>
            <person name="Kilaru S."/>
            <person name="Kodira C."/>
            <person name="Kues U."/>
            <person name="Kupfer D."/>
            <person name="Kwan H.S."/>
            <person name="Lomsadze A."/>
            <person name="Li W."/>
            <person name="Lilly W.W."/>
            <person name="Ma L.J."/>
            <person name="Mackey A.J."/>
            <person name="Manning G."/>
            <person name="Martin F."/>
            <person name="Muraguchi H."/>
            <person name="Natvig D.O."/>
            <person name="Palmerini H."/>
            <person name="Ramesh M.A."/>
            <person name="Rehmeyer C.J."/>
            <person name="Roe B.A."/>
            <person name="Shenoy N."/>
            <person name="Stanke M."/>
            <person name="Ter-Hovhannisyan V."/>
            <person name="Tunlid A."/>
            <person name="Velagapudi R."/>
            <person name="Vision T.J."/>
            <person name="Zeng Q."/>
            <person name="Zolan M.E."/>
            <person name="Pukkila P.J."/>
        </authorList>
    </citation>
    <scope>NUCLEOTIDE SEQUENCE [LARGE SCALE GENOMIC DNA]</scope>
    <source>
        <strain evidence="2">Okayama-7 / 130 / ATCC MYA-4618 / FGSC 9003</strain>
    </source>
</reference>
<accession>D6RM64</accession>
<organism evidence="1 2">
    <name type="scientific">Coprinopsis cinerea (strain Okayama-7 / 130 / ATCC MYA-4618 / FGSC 9003)</name>
    <name type="common">Inky cap fungus</name>
    <name type="synonym">Hormographiella aspergillata</name>
    <dbReference type="NCBI Taxonomy" id="240176"/>
    <lineage>
        <taxon>Eukaryota</taxon>
        <taxon>Fungi</taxon>
        <taxon>Dikarya</taxon>
        <taxon>Basidiomycota</taxon>
        <taxon>Agaricomycotina</taxon>
        <taxon>Agaricomycetes</taxon>
        <taxon>Agaricomycetidae</taxon>
        <taxon>Agaricales</taxon>
        <taxon>Agaricineae</taxon>
        <taxon>Psathyrellaceae</taxon>
        <taxon>Coprinopsis</taxon>
    </lineage>
</organism>
<dbReference type="HOGENOM" id="CLU_2885678_0_0_1"/>